<dbReference type="GO" id="GO:0005227">
    <property type="term" value="F:calcium-activated cation channel activity"/>
    <property type="evidence" value="ECO:0007669"/>
    <property type="project" value="InterPro"/>
</dbReference>
<feature type="transmembrane region" description="Helical" evidence="8">
    <location>
        <begin position="32"/>
        <end position="53"/>
    </location>
</feature>
<proteinExistence type="inferred from homology"/>
<feature type="domain" description="CSC1/OSCA1-like 7TM region" evidence="9">
    <location>
        <begin position="412"/>
        <end position="684"/>
    </location>
</feature>
<dbReference type="GO" id="GO:0005886">
    <property type="term" value="C:plasma membrane"/>
    <property type="evidence" value="ECO:0007669"/>
    <property type="project" value="TreeGrafter"/>
</dbReference>
<dbReference type="Pfam" id="PF13967">
    <property type="entry name" value="RSN1_TM"/>
    <property type="match status" value="1"/>
</dbReference>
<evidence type="ECO:0000256" key="1">
    <source>
        <dbReference type="ARBA" id="ARBA00004141"/>
    </source>
</evidence>
<evidence type="ECO:0000256" key="3">
    <source>
        <dbReference type="ARBA" id="ARBA00022448"/>
    </source>
</evidence>
<keyword evidence="4 8" id="KW-0812">Transmembrane</keyword>
<feature type="compositionally biased region" description="Low complexity" evidence="7">
    <location>
        <begin position="285"/>
        <end position="302"/>
    </location>
</feature>
<evidence type="ECO:0000313" key="13">
    <source>
        <dbReference type="EMBL" id="KAH7353453.1"/>
    </source>
</evidence>
<keyword evidence="6 8" id="KW-0472">Membrane</keyword>
<dbReference type="InterPro" id="IPR027815">
    <property type="entry name" value="CSC1/OSCA1-like_cyt"/>
</dbReference>
<evidence type="ECO:0000259" key="9">
    <source>
        <dbReference type="Pfam" id="PF02714"/>
    </source>
</evidence>
<comment type="similarity">
    <text evidence="2">Belongs to the CSC1 (TC 1.A.17) family.</text>
</comment>
<feature type="transmembrane region" description="Helical" evidence="8">
    <location>
        <begin position="164"/>
        <end position="183"/>
    </location>
</feature>
<name>A0A8K0X1B9_9PEZI</name>
<dbReference type="Pfam" id="PF14703">
    <property type="entry name" value="PHM7_cyt"/>
    <property type="match status" value="1"/>
</dbReference>
<feature type="domain" description="CSC1/OSCA1-like N-terminal transmembrane" evidence="11">
    <location>
        <begin position="32"/>
        <end position="185"/>
    </location>
</feature>
<feature type="domain" description="10TM putative phosphate transporter extracellular tail" evidence="10">
    <location>
        <begin position="788"/>
        <end position="882"/>
    </location>
</feature>
<feature type="transmembrane region" description="Helical" evidence="8">
    <location>
        <begin position="458"/>
        <end position="483"/>
    </location>
</feature>
<protein>
    <submittedName>
        <fullName evidence="13">Phosphate metabolism protein</fullName>
    </submittedName>
</protein>
<evidence type="ECO:0000259" key="11">
    <source>
        <dbReference type="Pfam" id="PF13967"/>
    </source>
</evidence>
<dbReference type="PANTHER" id="PTHR13018">
    <property type="entry name" value="PROBABLE MEMBRANE PROTEIN DUF221-RELATED"/>
    <property type="match status" value="1"/>
</dbReference>
<feature type="transmembrane region" description="Helical" evidence="8">
    <location>
        <begin position="630"/>
        <end position="648"/>
    </location>
</feature>
<evidence type="ECO:0000256" key="4">
    <source>
        <dbReference type="ARBA" id="ARBA00022692"/>
    </source>
</evidence>
<evidence type="ECO:0000256" key="5">
    <source>
        <dbReference type="ARBA" id="ARBA00022989"/>
    </source>
</evidence>
<comment type="subcellular location">
    <subcellularLocation>
        <location evidence="1">Membrane</location>
        <topology evidence="1">Multi-pass membrane protein</topology>
    </subcellularLocation>
</comment>
<evidence type="ECO:0000313" key="14">
    <source>
        <dbReference type="Proteomes" id="UP000813385"/>
    </source>
</evidence>
<feature type="domain" description="CSC1/OSCA1-like cytosolic" evidence="12">
    <location>
        <begin position="208"/>
        <end position="400"/>
    </location>
</feature>
<comment type="caution">
    <text evidence="13">The sequence shown here is derived from an EMBL/GenBank/DDBJ whole genome shotgun (WGS) entry which is preliminary data.</text>
</comment>
<reference evidence="13" key="1">
    <citation type="journal article" date="2021" name="Nat. Commun.">
        <title>Genetic determinants of endophytism in the Arabidopsis root mycobiome.</title>
        <authorList>
            <person name="Mesny F."/>
            <person name="Miyauchi S."/>
            <person name="Thiergart T."/>
            <person name="Pickel B."/>
            <person name="Atanasova L."/>
            <person name="Karlsson M."/>
            <person name="Huettel B."/>
            <person name="Barry K.W."/>
            <person name="Haridas S."/>
            <person name="Chen C."/>
            <person name="Bauer D."/>
            <person name="Andreopoulos W."/>
            <person name="Pangilinan J."/>
            <person name="LaButti K."/>
            <person name="Riley R."/>
            <person name="Lipzen A."/>
            <person name="Clum A."/>
            <person name="Drula E."/>
            <person name="Henrissat B."/>
            <person name="Kohler A."/>
            <person name="Grigoriev I.V."/>
            <person name="Martin F.M."/>
            <person name="Hacquard S."/>
        </authorList>
    </citation>
    <scope>NUCLEOTIDE SEQUENCE</scope>
    <source>
        <strain evidence="13">MPI-CAGE-AT-0016</strain>
    </source>
</reference>
<keyword evidence="5 8" id="KW-1133">Transmembrane helix</keyword>
<evidence type="ECO:0000256" key="6">
    <source>
        <dbReference type="ARBA" id="ARBA00023136"/>
    </source>
</evidence>
<organism evidence="13 14">
    <name type="scientific">Plectosphaerella cucumerina</name>
    <dbReference type="NCBI Taxonomy" id="40658"/>
    <lineage>
        <taxon>Eukaryota</taxon>
        <taxon>Fungi</taxon>
        <taxon>Dikarya</taxon>
        <taxon>Ascomycota</taxon>
        <taxon>Pezizomycotina</taxon>
        <taxon>Sordariomycetes</taxon>
        <taxon>Hypocreomycetidae</taxon>
        <taxon>Glomerellales</taxon>
        <taxon>Plectosphaerellaceae</taxon>
        <taxon>Plectosphaerella</taxon>
    </lineage>
</organism>
<keyword evidence="14" id="KW-1185">Reference proteome</keyword>
<evidence type="ECO:0000256" key="7">
    <source>
        <dbReference type="SAM" id="MobiDB-lite"/>
    </source>
</evidence>
<keyword evidence="3" id="KW-0813">Transport</keyword>
<evidence type="ECO:0000256" key="8">
    <source>
        <dbReference type="SAM" id="Phobius"/>
    </source>
</evidence>
<dbReference type="Pfam" id="PF02714">
    <property type="entry name" value="RSN1_7TM"/>
    <property type="match status" value="1"/>
</dbReference>
<accession>A0A8K0X1B9</accession>
<feature type="transmembrane region" description="Helical" evidence="8">
    <location>
        <begin position="693"/>
        <end position="714"/>
    </location>
</feature>
<dbReference type="InterPro" id="IPR003864">
    <property type="entry name" value="CSC1/OSCA1-like_7TM"/>
</dbReference>
<dbReference type="InterPro" id="IPR022257">
    <property type="entry name" value="PHM7_ext"/>
</dbReference>
<evidence type="ECO:0000256" key="2">
    <source>
        <dbReference type="ARBA" id="ARBA00007779"/>
    </source>
</evidence>
<dbReference type="Proteomes" id="UP000813385">
    <property type="component" value="Unassembled WGS sequence"/>
</dbReference>
<feature type="transmembrane region" description="Helical" evidence="8">
    <location>
        <begin position="669"/>
        <end position="687"/>
    </location>
</feature>
<feature type="region of interest" description="Disordered" evidence="7">
    <location>
        <begin position="281"/>
        <end position="306"/>
    </location>
</feature>
<dbReference type="PANTHER" id="PTHR13018:SF26">
    <property type="entry name" value="DOMAIN PROTEIN, PUTATIVE (AFU_ORTHOLOGUE AFUA_5G10920)-RELATED"/>
    <property type="match status" value="1"/>
</dbReference>
<dbReference type="AlphaFoldDB" id="A0A8K0X1B9"/>
<dbReference type="Pfam" id="PF12621">
    <property type="entry name" value="PHM7_ext"/>
    <property type="match status" value="1"/>
</dbReference>
<feature type="transmembrane region" description="Helical" evidence="8">
    <location>
        <begin position="504"/>
        <end position="525"/>
    </location>
</feature>
<dbReference type="EMBL" id="JAGPXD010000005">
    <property type="protein sequence ID" value="KAH7353453.1"/>
    <property type="molecule type" value="Genomic_DNA"/>
</dbReference>
<gene>
    <name evidence="13" type="ORF">B0T11DRAFT_117855</name>
</gene>
<feature type="transmembrane region" description="Helical" evidence="8">
    <location>
        <begin position="414"/>
        <end position="438"/>
    </location>
</feature>
<feature type="transmembrane region" description="Helical" evidence="8">
    <location>
        <begin position="602"/>
        <end position="624"/>
    </location>
</feature>
<sequence>MDVLLARQNQGDARGSNTDDEGNDKGSSLSGMYSTFVPVFVAAVIYFSIFICLRKSQRRFYAPRTYLGSLREKERTPALGTGYFNWIKGFWQIPDAWALQSQSLDAYLFIRFLRVCTNICFVGLLMTWPILFPINATGGGGLGELQILSMSNINMEDSSARNRLYAHAIVAWIFYGFVVYTIVRECIFYINLRQAFMLSPIFANRISSRTVLFTSVPEAYLDEAKIRKMFSDSVKRVWIAGNSEKLDELVEERDKAAMRLESSEVKLIKAVNKERLKAIKKGASHDGAPPAAEDAEPGHAAARWIPNKKRPTHRLGKFSLYGKKVDSIEWARSELHRLIPEVDSAQASFRAGNYQKIGAVFVEFFTQSDAQAAYQVLTHHQALQMSPKYIGVTPGEIVWKSLKISWWQKVVRRYLVVAFITALIVFWTIPVAVVSAIAQVSFLKTLPFLTWLDAVPDAIMGVITGLLPAIAMAVLMSLVPIIMRLCARLAGEPTLARVELFTQNAYFAFQLIQVFLITTLSQTAFVSAKKIIDDPTQVFRILSEALPASSSFYVSYFIVQGLGVAASTLAQIAGFVIFNIFYRFLSGTPRALYNKWAQLSAISWGSVMPIYTNIAVISVVFAVISPIMLFWSTIGMGCFYLAYRYNILFVTDTQIDTRGLIYPRALKQLLSGVYLAEICLVGMFVFNQAIGPGVIAIVLLITTILINLTFSAALDPLLYNLPRTLQTEEESLLGREAADLEASGSGDLGVNGERIDTNRESTTKKPMLKNLVPGGGSVQKQGNFVARWLKPWHFADYETLRKLVPRDFVDVDQLYSETVEEEAYFPPSVTSRVPLLWIPEDEAGVSKDEIIQTSKVIPITDEGCTLDEKNKLVWDAETARPPIWDEKIYY</sequence>
<feature type="transmembrane region" description="Helical" evidence="8">
    <location>
        <begin position="553"/>
        <end position="581"/>
    </location>
</feature>
<dbReference type="OrthoDB" id="1076608at2759"/>
<evidence type="ECO:0000259" key="12">
    <source>
        <dbReference type="Pfam" id="PF14703"/>
    </source>
</evidence>
<feature type="transmembrane region" description="Helical" evidence="8">
    <location>
        <begin position="112"/>
        <end position="132"/>
    </location>
</feature>
<dbReference type="InterPro" id="IPR045122">
    <property type="entry name" value="Csc1-like"/>
</dbReference>
<evidence type="ECO:0000259" key="10">
    <source>
        <dbReference type="Pfam" id="PF12621"/>
    </source>
</evidence>
<dbReference type="InterPro" id="IPR032880">
    <property type="entry name" value="CSC1/OSCA1-like_N"/>
</dbReference>